<dbReference type="AlphaFoldDB" id="A0A4R5DA96"/>
<protein>
    <submittedName>
        <fullName evidence="1">Uncharacterized protein</fullName>
    </submittedName>
</protein>
<dbReference type="RefSeq" id="WP_131897710.1">
    <property type="nucleotide sequence ID" value="NZ_SMKZ01000030.1"/>
</dbReference>
<accession>A0A4R5DA96</accession>
<organism evidence="1 2">
    <name type="scientific">Jiangella asiatica</name>
    <dbReference type="NCBI Taxonomy" id="2530372"/>
    <lineage>
        <taxon>Bacteria</taxon>
        <taxon>Bacillati</taxon>
        <taxon>Actinomycetota</taxon>
        <taxon>Actinomycetes</taxon>
        <taxon>Jiangellales</taxon>
        <taxon>Jiangellaceae</taxon>
        <taxon>Jiangella</taxon>
    </lineage>
</organism>
<name>A0A4R5DA96_9ACTN</name>
<gene>
    <name evidence="1" type="ORF">E1269_19825</name>
</gene>
<reference evidence="1 2" key="1">
    <citation type="submission" date="2019-03" db="EMBL/GenBank/DDBJ databases">
        <title>Draft genome sequences of novel Actinobacteria.</title>
        <authorList>
            <person name="Sahin N."/>
            <person name="Ay H."/>
            <person name="Saygin H."/>
        </authorList>
    </citation>
    <scope>NUCLEOTIDE SEQUENCE [LARGE SCALE GENOMIC DNA]</scope>
    <source>
        <strain evidence="1 2">5K138</strain>
    </source>
</reference>
<evidence type="ECO:0000313" key="1">
    <source>
        <dbReference type="EMBL" id="TDE07485.1"/>
    </source>
</evidence>
<dbReference type="Proteomes" id="UP000294739">
    <property type="component" value="Unassembled WGS sequence"/>
</dbReference>
<sequence length="111" mass="11855">MEPLGLPDLADALRGREAWDKAYELVVGFVHENEMVVQPRPDDVSVSELPWRIPGTSLTVRIKGSSTEDLQIFGVTLALLFGLDLPDISASTVPGVLARDAASSAAQGAIR</sequence>
<evidence type="ECO:0000313" key="2">
    <source>
        <dbReference type="Proteomes" id="UP000294739"/>
    </source>
</evidence>
<keyword evidence="2" id="KW-1185">Reference proteome</keyword>
<comment type="caution">
    <text evidence="1">The sequence shown here is derived from an EMBL/GenBank/DDBJ whole genome shotgun (WGS) entry which is preliminary data.</text>
</comment>
<dbReference type="InParanoid" id="A0A4R5DA96"/>
<proteinExistence type="predicted"/>
<dbReference type="EMBL" id="SMKZ01000030">
    <property type="protein sequence ID" value="TDE07485.1"/>
    <property type="molecule type" value="Genomic_DNA"/>
</dbReference>